<dbReference type="Proteomes" id="UP000703661">
    <property type="component" value="Unassembled WGS sequence"/>
</dbReference>
<dbReference type="AlphaFoldDB" id="A0A9P6MTB0"/>
<name>A0A9P6MTB0_9FUNG</name>
<feature type="region of interest" description="Disordered" evidence="1">
    <location>
        <begin position="98"/>
        <end position="120"/>
    </location>
</feature>
<evidence type="ECO:0000313" key="2">
    <source>
        <dbReference type="EMBL" id="KAG0012694.1"/>
    </source>
</evidence>
<evidence type="ECO:0000256" key="1">
    <source>
        <dbReference type="SAM" id="MobiDB-lite"/>
    </source>
</evidence>
<dbReference type="EMBL" id="JAAAID010000948">
    <property type="protein sequence ID" value="KAG0012694.1"/>
    <property type="molecule type" value="Genomic_DNA"/>
</dbReference>
<protein>
    <submittedName>
        <fullName evidence="2">Uncharacterized protein</fullName>
    </submittedName>
</protein>
<keyword evidence="3" id="KW-1185">Reference proteome</keyword>
<comment type="caution">
    <text evidence="2">The sequence shown here is derived from an EMBL/GenBank/DDBJ whole genome shotgun (WGS) entry which is preliminary data.</text>
</comment>
<proteinExistence type="predicted"/>
<feature type="compositionally biased region" description="Basic and acidic residues" evidence="1">
    <location>
        <begin position="482"/>
        <end position="501"/>
    </location>
</feature>
<reference evidence="2" key="1">
    <citation type="journal article" date="2020" name="Fungal Divers.">
        <title>Resolving the Mortierellaceae phylogeny through synthesis of multi-gene phylogenetics and phylogenomics.</title>
        <authorList>
            <person name="Vandepol N."/>
            <person name="Liber J."/>
            <person name="Desiro A."/>
            <person name="Na H."/>
            <person name="Kennedy M."/>
            <person name="Barry K."/>
            <person name="Grigoriev I.V."/>
            <person name="Miller A.N."/>
            <person name="O'Donnell K."/>
            <person name="Stajich J.E."/>
            <person name="Bonito G."/>
        </authorList>
    </citation>
    <scope>NUCLEOTIDE SEQUENCE</scope>
    <source>
        <strain evidence="2">NRRL 2769</strain>
    </source>
</reference>
<organism evidence="2 3">
    <name type="scientific">Entomortierella chlamydospora</name>
    <dbReference type="NCBI Taxonomy" id="101097"/>
    <lineage>
        <taxon>Eukaryota</taxon>
        <taxon>Fungi</taxon>
        <taxon>Fungi incertae sedis</taxon>
        <taxon>Mucoromycota</taxon>
        <taxon>Mortierellomycotina</taxon>
        <taxon>Mortierellomycetes</taxon>
        <taxon>Mortierellales</taxon>
        <taxon>Mortierellaceae</taxon>
        <taxon>Entomortierella</taxon>
    </lineage>
</organism>
<feature type="compositionally biased region" description="Polar residues" evidence="1">
    <location>
        <begin position="108"/>
        <end position="120"/>
    </location>
</feature>
<feature type="region of interest" description="Disordered" evidence="1">
    <location>
        <begin position="474"/>
        <end position="501"/>
    </location>
</feature>
<sequence>MKSVGETEEKIANARCLYESVTLEMMHTAWEEVSKVDIEAIKSMHRKATYKQASDALLKVNRELCDSISGHSPSQFSNVRVGKRRATEVKYESDLGHVGEVGDAEGNMSGTNDDQMPSSSALSAVKGLELDLIHFEALNQPTTWNVQGVDILSKFREFAEINTNPFSLVKDQIADLTGGSEFSEFLNQRQESEGLEDFVPTASIAETWPTLNGIFKRILKSGLTYDEVADTVKAESMKDPIAGYAYDIVSAYSHYLKFGSEVPDSMNERERFYDLTWTFIRGALTLAGIGSRCFEVQLTGIGEERDTCEDYFGASDEQKFMADGSESHNDDQIYIAEAKQTYTPEEEKYLQGCPKVKRYMRDSWVSQIKLISREGLPPRGLSIFGSTSIRNETVFYKMDFAGVFRIRTVNNMMIPSTTTDFTKEMVNSMTCCLEFALLLKDEIKSRASIERAAFKERQILLKSSQMIGLMTETPIISNKNQNRREDGHRSKVIKTDHLSKN</sequence>
<evidence type="ECO:0000313" key="3">
    <source>
        <dbReference type="Proteomes" id="UP000703661"/>
    </source>
</evidence>
<accession>A0A9P6MTB0</accession>
<gene>
    <name evidence="2" type="ORF">BGZ80_011572</name>
</gene>